<keyword evidence="4 8" id="KW-0326">Glycosidase</keyword>
<dbReference type="GO" id="GO:0045493">
    <property type="term" value="P:xylan catabolic process"/>
    <property type="evidence" value="ECO:0007669"/>
    <property type="project" value="UniProtKB-KW"/>
</dbReference>
<accession>A0A1M7ITQ2</accession>
<dbReference type="Pfam" id="PF17851">
    <property type="entry name" value="GH43_C2"/>
    <property type="match status" value="1"/>
</dbReference>
<protein>
    <recommendedName>
        <fullName evidence="8">Beta-xylanase</fullName>
        <ecNumber evidence="8">3.2.1.8</ecNumber>
    </recommendedName>
</protein>
<keyword evidence="9" id="KW-0732">Signal</keyword>
<feature type="domain" description="GH10" evidence="10">
    <location>
        <begin position="521"/>
        <end position="857"/>
    </location>
</feature>
<dbReference type="Pfam" id="PF00331">
    <property type="entry name" value="Glyco_hydro_10"/>
    <property type="match status" value="1"/>
</dbReference>
<dbReference type="Gene3D" id="2.115.10.20">
    <property type="entry name" value="Glycosyl hydrolase domain, family 43"/>
    <property type="match status" value="1"/>
</dbReference>
<proteinExistence type="inferred from homology"/>
<name>A0A1M7ITQ2_9BACT</name>
<evidence type="ECO:0000256" key="3">
    <source>
        <dbReference type="ARBA" id="ARBA00023277"/>
    </source>
</evidence>
<evidence type="ECO:0000256" key="8">
    <source>
        <dbReference type="RuleBase" id="RU361174"/>
    </source>
</evidence>
<dbReference type="InterPro" id="IPR001000">
    <property type="entry name" value="GH10_dom"/>
</dbReference>
<feature type="chain" id="PRO_5012839306" description="Beta-xylanase" evidence="9">
    <location>
        <begin position="19"/>
        <end position="857"/>
    </location>
</feature>
<evidence type="ECO:0000256" key="9">
    <source>
        <dbReference type="SAM" id="SignalP"/>
    </source>
</evidence>
<dbReference type="STRING" id="1419482.SAMN05444266_10888"/>
<dbReference type="GO" id="GO:0031176">
    <property type="term" value="F:endo-1,4-beta-xylanase activity"/>
    <property type="evidence" value="ECO:0007669"/>
    <property type="project" value="UniProtKB-EC"/>
</dbReference>
<evidence type="ECO:0000313" key="12">
    <source>
        <dbReference type="Proteomes" id="UP000184420"/>
    </source>
</evidence>
<dbReference type="CDD" id="cd09001">
    <property type="entry name" value="GH43_FsAxh1-like"/>
    <property type="match status" value="1"/>
</dbReference>
<dbReference type="InterPro" id="IPR017853">
    <property type="entry name" value="GH"/>
</dbReference>
<dbReference type="SMART" id="SM00633">
    <property type="entry name" value="Glyco_10"/>
    <property type="match status" value="1"/>
</dbReference>
<dbReference type="PROSITE" id="PS51760">
    <property type="entry name" value="GH10_2"/>
    <property type="match status" value="1"/>
</dbReference>
<feature type="active site" description="Proton acceptor" evidence="6">
    <location>
        <position position="31"/>
    </location>
</feature>
<reference evidence="11 12" key="1">
    <citation type="submission" date="2016-11" db="EMBL/GenBank/DDBJ databases">
        <authorList>
            <person name="Jaros S."/>
            <person name="Januszkiewicz K."/>
            <person name="Wedrychowicz H."/>
        </authorList>
    </citation>
    <scope>NUCLEOTIDE SEQUENCE [LARGE SCALE GENOMIC DNA]</scope>
    <source>
        <strain evidence="11 12">DSM 27406</strain>
    </source>
</reference>
<dbReference type="PANTHER" id="PTHR42812">
    <property type="entry name" value="BETA-XYLOSIDASE"/>
    <property type="match status" value="1"/>
</dbReference>
<feature type="signal peptide" evidence="9">
    <location>
        <begin position="1"/>
        <end position="18"/>
    </location>
</feature>
<comment type="similarity">
    <text evidence="8">Belongs to the glycosyl hydrolase 10 (cellulase F) family.</text>
</comment>
<dbReference type="PRINTS" id="PR00134">
    <property type="entry name" value="GLHYDRLASE10"/>
</dbReference>
<keyword evidence="2 8" id="KW-0378">Hydrolase</keyword>
<comment type="catalytic activity">
    <reaction evidence="8">
        <text>Endohydrolysis of (1-&gt;4)-beta-D-xylosidic linkages in xylans.</text>
        <dbReference type="EC" id="3.2.1.8"/>
    </reaction>
</comment>
<dbReference type="Gene3D" id="2.60.120.200">
    <property type="match status" value="1"/>
</dbReference>
<evidence type="ECO:0000256" key="6">
    <source>
        <dbReference type="PIRSR" id="PIRSR606710-1"/>
    </source>
</evidence>
<dbReference type="SUPFAM" id="SSF51445">
    <property type="entry name" value="(Trans)glycosidases"/>
    <property type="match status" value="1"/>
</dbReference>
<evidence type="ECO:0000256" key="7">
    <source>
        <dbReference type="PIRSR" id="PIRSR606710-2"/>
    </source>
</evidence>
<dbReference type="PANTHER" id="PTHR42812:SF12">
    <property type="entry name" value="BETA-XYLOSIDASE-RELATED"/>
    <property type="match status" value="1"/>
</dbReference>
<dbReference type="Pfam" id="PF04616">
    <property type="entry name" value="Glyco_hydro_43"/>
    <property type="match status" value="1"/>
</dbReference>
<evidence type="ECO:0000256" key="2">
    <source>
        <dbReference type="ARBA" id="ARBA00022801"/>
    </source>
</evidence>
<keyword evidence="5 8" id="KW-0624">Polysaccharide degradation</keyword>
<keyword evidence="11" id="KW-0858">Xylan degradation</keyword>
<dbReference type="InterPro" id="IPR013320">
    <property type="entry name" value="ConA-like_dom_sf"/>
</dbReference>
<comment type="similarity">
    <text evidence="1">Belongs to the glycosyl hydrolase 43 family.</text>
</comment>
<sequence length="857" mass="96531">MKRIFTTCLILAAMASYGQQGNPVIYADVPDISIIRNGDTYYMSSTTMHLFPGVPVMKSNDLINWKTISYAASVPEESDALNLANGQNAYGKGTWASSLRYHKGTWYLSTFSGTTGKTYIYQTKNIEKGPWKGTSFKPALHDHSLFFDDNGNAYMLYGAGEISLVELNKDLSGIRPGTSPKVIIHDASSPAGPNIGLRAEGSQLFKHEGKYYLFNICWPKGGMRTVVIHRADKLEGPWEGRVGLQDRGVAQGGLINTPKGEWYAYLFRDNGAVGRVPYLVPVTWKDGWPVIGTDGKIPDTLNLPRSKGYNPGIVCSDEFTRKPGEPALPLAWQWNHQPDNQHWSLSQRPGYLRITTGRIDQEVTQARNTLTQRTFGPISSGTTAIDVSGMKDGDYTGLMLLQKNYGWVGVKDSAGAKWVVMINTRGGKQVEEGSIPLQQKVVYLKALANFRNGADKGYFYYSLDGADWKPIGGVLQMSYTIPHFMGYRFGLFNFATRETGGQVDVDFFHIEDKVSFDSSKVVADKGLKDYYQSYFPIGAAVTPWSLKGPEAALITQQFNSVTPENAMKMAVIHPREDVYNFTGADSIVAFAVRNGIKVRGHALCWHNQAPGWMFKDEKGDTVSKEILLQRLKAHIHTVVTRYKGKVYAWDVVNEVISDQRDEYYRNSAWLRICGPEFIEKAFRWAHEADPDAILFYNDYNEISPVKRAKIIRMINELKQQGVPVQAVGLQAHWAVNEPTEAQLESTLKDFSTLHLPLQITELDISVYPKEHESRAAKPADSMMAFTPAREQAQMEQYKRCFDLFRKYKHQITGVTFWNVSDKASWLDNFPVRGRKDYPLLFNQQLQPKKAFWQVALF</sequence>
<feature type="active site" description="Proton donor" evidence="6">
    <location>
        <position position="200"/>
    </location>
</feature>
<organism evidence="11 12">
    <name type="scientific">Chitinophaga jiangningensis</name>
    <dbReference type="NCBI Taxonomy" id="1419482"/>
    <lineage>
        <taxon>Bacteria</taxon>
        <taxon>Pseudomonadati</taxon>
        <taxon>Bacteroidota</taxon>
        <taxon>Chitinophagia</taxon>
        <taxon>Chitinophagales</taxon>
        <taxon>Chitinophagaceae</taxon>
        <taxon>Chitinophaga</taxon>
    </lineage>
</organism>
<dbReference type="RefSeq" id="WP_245805715.1">
    <property type="nucleotide sequence ID" value="NZ_FRBL01000008.1"/>
</dbReference>
<feature type="site" description="Important for catalytic activity, responsible for pKa modulation of the active site Glu and correct orientation of both the proton donor and substrate" evidence="7">
    <location>
        <position position="142"/>
    </location>
</feature>
<dbReference type="EMBL" id="FRBL01000008">
    <property type="protein sequence ID" value="SHM43993.1"/>
    <property type="molecule type" value="Genomic_DNA"/>
</dbReference>
<dbReference type="EC" id="3.2.1.8" evidence="8"/>
<keyword evidence="3 8" id="KW-0119">Carbohydrate metabolism</keyword>
<dbReference type="SUPFAM" id="SSF49899">
    <property type="entry name" value="Concanavalin A-like lectins/glucanases"/>
    <property type="match status" value="1"/>
</dbReference>
<dbReference type="InterPro" id="IPR023296">
    <property type="entry name" value="Glyco_hydro_beta-prop_sf"/>
</dbReference>
<evidence type="ECO:0000256" key="5">
    <source>
        <dbReference type="ARBA" id="ARBA00023326"/>
    </source>
</evidence>
<evidence type="ECO:0000313" key="11">
    <source>
        <dbReference type="EMBL" id="SHM43993.1"/>
    </source>
</evidence>
<dbReference type="InterPro" id="IPR006710">
    <property type="entry name" value="Glyco_hydro_43"/>
</dbReference>
<dbReference type="SUPFAM" id="SSF75005">
    <property type="entry name" value="Arabinanase/levansucrase/invertase"/>
    <property type="match status" value="1"/>
</dbReference>
<evidence type="ECO:0000256" key="1">
    <source>
        <dbReference type="ARBA" id="ARBA00009865"/>
    </source>
</evidence>
<gene>
    <name evidence="11" type="ORF">SAMN05444266_10888</name>
</gene>
<evidence type="ECO:0000256" key="4">
    <source>
        <dbReference type="ARBA" id="ARBA00023295"/>
    </source>
</evidence>
<keyword evidence="12" id="KW-1185">Reference proteome</keyword>
<dbReference type="AlphaFoldDB" id="A0A1M7ITQ2"/>
<dbReference type="Proteomes" id="UP000184420">
    <property type="component" value="Unassembled WGS sequence"/>
</dbReference>
<dbReference type="Gene3D" id="3.20.20.80">
    <property type="entry name" value="Glycosidases"/>
    <property type="match status" value="1"/>
</dbReference>
<dbReference type="InterPro" id="IPR041542">
    <property type="entry name" value="GH43_C2"/>
</dbReference>
<dbReference type="InterPro" id="IPR051795">
    <property type="entry name" value="Glycosyl_Hydrlase_43"/>
</dbReference>
<evidence type="ECO:0000259" key="10">
    <source>
        <dbReference type="PROSITE" id="PS51760"/>
    </source>
</evidence>